<dbReference type="PANTHER" id="PTHR48079">
    <property type="entry name" value="PROTEIN YEEZ"/>
    <property type="match status" value="1"/>
</dbReference>
<dbReference type="PANTHER" id="PTHR48079:SF6">
    <property type="entry name" value="NAD(P)-BINDING DOMAIN-CONTAINING PROTEIN-RELATED"/>
    <property type="match status" value="1"/>
</dbReference>
<dbReference type="Gene3D" id="3.40.50.720">
    <property type="entry name" value="NAD(P)-binding Rossmann-like Domain"/>
    <property type="match status" value="1"/>
</dbReference>
<dbReference type="Pfam" id="PF01370">
    <property type="entry name" value="Epimerase"/>
    <property type="match status" value="1"/>
</dbReference>
<name>A0ABR8LZG4_9FLAO</name>
<accession>A0ABR8LZG4</accession>
<dbReference type="Proteomes" id="UP000603715">
    <property type="component" value="Unassembled WGS sequence"/>
</dbReference>
<dbReference type="EMBL" id="JACXXP010000001">
    <property type="protein sequence ID" value="MBD3903309.1"/>
    <property type="molecule type" value="Genomic_DNA"/>
</dbReference>
<comment type="caution">
    <text evidence="2">The sequence shown here is derived from an EMBL/GenBank/DDBJ whole genome shotgun (WGS) entry which is preliminary data.</text>
</comment>
<dbReference type="InterPro" id="IPR051783">
    <property type="entry name" value="NAD(P)-dependent_oxidoreduct"/>
</dbReference>
<evidence type="ECO:0000313" key="2">
    <source>
        <dbReference type="EMBL" id="MBD3903309.1"/>
    </source>
</evidence>
<reference evidence="3" key="1">
    <citation type="submission" date="2023-07" db="EMBL/GenBank/DDBJ databases">
        <title>Description of novel Chryseobacterium sp. strain C-2.</title>
        <authorList>
            <person name="Saticioglu I.B."/>
        </authorList>
    </citation>
    <scope>NUCLEOTIDE SEQUENCE [LARGE SCALE GENOMIC DNA]</scope>
    <source>
        <strain evidence="3">C-2</strain>
    </source>
</reference>
<dbReference type="InterPro" id="IPR036291">
    <property type="entry name" value="NAD(P)-bd_dom_sf"/>
</dbReference>
<gene>
    <name evidence="2" type="ORF">IEW27_01690</name>
</gene>
<organism evidence="2 3">
    <name type="scientific">Chryseobacterium muglaense</name>
    <dbReference type="NCBI Taxonomy" id="2893752"/>
    <lineage>
        <taxon>Bacteria</taxon>
        <taxon>Pseudomonadati</taxon>
        <taxon>Bacteroidota</taxon>
        <taxon>Flavobacteriia</taxon>
        <taxon>Flavobacteriales</taxon>
        <taxon>Weeksellaceae</taxon>
        <taxon>Chryseobacterium group</taxon>
        <taxon>Chryseobacterium</taxon>
    </lineage>
</organism>
<sequence>MVKKKILITGANGFVGYHLLKAALREGFEVFAGIREGSDFAHLKNLDVQYSYLKYSDTNSLKKDFENKKYDYIIHAAGITKAANYETYERINADYTWNIAKAAETINPKKIIFISSLAALGPAKYDENEGLQENRNPKPVTNYGKSKLVAEQHIKKSSDLNWMIIRPTAVYGPREKDLLLIIKMINKGIEVYLGKNKQILSFIYVEDLADVAIKACLSEKVRECYNISDGHQYDTQKLSEIVSKELKKKTFKITIPISIIRVLANVMEEFSRGKPSILNKDKVRELIAENWHCSIEKAQQELGFEPQSNLEKGMKNTIEWYKNNKWI</sequence>
<evidence type="ECO:0000313" key="3">
    <source>
        <dbReference type="Proteomes" id="UP000603715"/>
    </source>
</evidence>
<keyword evidence="3" id="KW-1185">Reference proteome</keyword>
<proteinExistence type="predicted"/>
<dbReference type="SUPFAM" id="SSF51735">
    <property type="entry name" value="NAD(P)-binding Rossmann-fold domains"/>
    <property type="match status" value="1"/>
</dbReference>
<feature type="domain" description="NAD-dependent epimerase/dehydratase" evidence="1">
    <location>
        <begin position="6"/>
        <end position="227"/>
    </location>
</feature>
<dbReference type="InterPro" id="IPR001509">
    <property type="entry name" value="Epimerase_deHydtase"/>
</dbReference>
<evidence type="ECO:0000259" key="1">
    <source>
        <dbReference type="Pfam" id="PF01370"/>
    </source>
</evidence>
<protein>
    <submittedName>
        <fullName evidence="2">NAD(P)-dependent oxidoreductase</fullName>
    </submittedName>
</protein>